<proteinExistence type="predicted"/>
<dbReference type="InterPro" id="IPR026881">
    <property type="entry name" value="WYL_dom"/>
</dbReference>
<evidence type="ECO:0000313" key="4">
    <source>
        <dbReference type="EMBL" id="EIL88037.1"/>
    </source>
</evidence>
<organism evidence="4 5">
    <name type="scientific">Rhodanobacter fulvus Jip2</name>
    <dbReference type="NCBI Taxonomy" id="1163408"/>
    <lineage>
        <taxon>Bacteria</taxon>
        <taxon>Pseudomonadati</taxon>
        <taxon>Pseudomonadota</taxon>
        <taxon>Gammaproteobacteria</taxon>
        <taxon>Lysobacterales</taxon>
        <taxon>Rhodanobacteraceae</taxon>
        <taxon>Rhodanobacter</taxon>
    </lineage>
</organism>
<dbReference type="EMBL" id="AJXU01000065">
    <property type="protein sequence ID" value="EIL88037.1"/>
    <property type="molecule type" value="Genomic_DNA"/>
</dbReference>
<dbReference type="eggNOG" id="COG2378">
    <property type="taxonomic scope" value="Bacteria"/>
</dbReference>
<comment type="caution">
    <text evidence="4">The sequence shown here is derived from an EMBL/GenBank/DDBJ whole genome shotgun (WGS) entry which is preliminary data.</text>
</comment>
<dbReference type="AlphaFoldDB" id="I4VLE6"/>
<dbReference type="Proteomes" id="UP000004210">
    <property type="component" value="Unassembled WGS sequence"/>
</dbReference>
<gene>
    <name evidence="4" type="ORF">UU9_14560</name>
</gene>
<accession>I4VLE6</accession>
<dbReference type="PATRIC" id="fig|1163408.3.peg.2955"/>
<evidence type="ECO:0000313" key="5">
    <source>
        <dbReference type="Proteomes" id="UP000004210"/>
    </source>
</evidence>
<dbReference type="InterPro" id="IPR051534">
    <property type="entry name" value="CBASS_pafABC_assoc_protein"/>
</dbReference>
<evidence type="ECO:0000259" key="2">
    <source>
        <dbReference type="Pfam" id="PF13280"/>
    </source>
</evidence>
<dbReference type="OrthoDB" id="9807255at2"/>
<protein>
    <submittedName>
        <fullName evidence="4">Putative transcriptional regulator</fullName>
    </submittedName>
</protein>
<dbReference type="Gene3D" id="1.10.10.10">
    <property type="entry name" value="Winged helix-like DNA-binding domain superfamily/Winged helix DNA-binding domain"/>
    <property type="match status" value="1"/>
</dbReference>
<dbReference type="PROSITE" id="PS52050">
    <property type="entry name" value="WYL"/>
    <property type="match status" value="1"/>
</dbReference>
<dbReference type="RefSeq" id="WP_007082539.1">
    <property type="nucleotide sequence ID" value="NZ_AJXU01000065.1"/>
</dbReference>
<dbReference type="PANTHER" id="PTHR34580">
    <property type="match status" value="1"/>
</dbReference>
<feature type="domain" description="WYL" evidence="2">
    <location>
        <begin position="144"/>
        <end position="212"/>
    </location>
</feature>
<dbReference type="Pfam" id="PF08279">
    <property type="entry name" value="HTH_11"/>
    <property type="match status" value="1"/>
</dbReference>
<dbReference type="InterPro" id="IPR013196">
    <property type="entry name" value="HTH_11"/>
</dbReference>
<dbReference type="PANTHER" id="PTHR34580:SF3">
    <property type="entry name" value="PROTEIN PAFB"/>
    <property type="match status" value="1"/>
</dbReference>
<dbReference type="InterPro" id="IPR057727">
    <property type="entry name" value="WCX_dom"/>
</dbReference>
<name>I4VLE6_9GAMM</name>
<dbReference type="Pfam" id="PF13280">
    <property type="entry name" value="WYL"/>
    <property type="match status" value="1"/>
</dbReference>
<keyword evidence="5" id="KW-1185">Reference proteome</keyword>
<feature type="domain" description="WCX" evidence="3">
    <location>
        <begin position="244"/>
        <end position="316"/>
    </location>
</feature>
<evidence type="ECO:0000259" key="3">
    <source>
        <dbReference type="Pfam" id="PF25583"/>
    </source>
</evidence>
<reference evidence="4 5" key="1">
    <citation type="journal article" date="2012" name="J. Bacteriol.">
        <title>Genome sequences for six rhodanobacter strains, isolated from soils and the terrestrial subsurface, with variable denitrification capabilities.</title>
        <authorList>
            <person name="Kostka J.E."/>
            <person name="Green S.J."/>
            <person name="Rishishwar L."/>
            <person name="Prakash O."/>
            <person name="Katz L.S."/>
            <person name="Marino-Ramirez L."/>
            <person name="Jordan I.K."/>
            <person name="Munk C."/>
            <person name="Ivanova N."/>
            <person name="Mikhailova N."/>
            <person name="Watson D.B."/>
            <person name="Brown S.D."/>
            <person name="Palumbo A.V."/>
            <person name="Brooks S.C."/>
        </authorList>
    </citation>
    <scope>NUCLEOTIDE SEQUENCE [LARGE SCALE GENOMIC DNA]</scope>
    <source>
        <strain evidence="5">Jip2T</strain>
    </source>
</reference>
<sequence length="325" mass="36607">MDRYERILTLHRMLKSAHYPIPLPRLLGELECSRATLYRDVAFLRDALGAPIESAGGDSAAFRYALGEGERFELPGLWLTSDELAALLALNELMGRSGPGVLAGALAPFKARIEGLLTDQGSGTALPLERIRVIPWGERRLDQQVFRTVAGAVLRRRQLRFRYRARTTNADSHRTVSPQRLTHYRDNWYLDVWDHDREALRSFAVDRIAEAQALEQPAIDVSEGDLNDLLASSYGIFAGKPKAWATLRFSAHAARWVADEHWHSQQKGEWLPDGRYELKVPYSNSKELLMDVLKYGPDAEVVAPMSLREEMKILLQLALGGYAQA</sequence>
<dbReference type="Pfam" id="PF25583">
    <property type="entry name" value="WCX"/>
    <property type="match status" value="1"/>
</dbReference>
<dbReference type="STRING" id="1163408.UU9_14560"/>
<evidence type="ECO:0000259" key="1">
    <source>
        <dbReference type="Pfam" id="PF08279"/>
    </source>
</evidence>
<dbReference type="InterPro" id="IPR036388">
    <property type="entry name" value="WH-like_DNA-bd_sf"/>
</dbReference>
<feature type="domain" description="Helix-turn-helix type 11" evidence="1">
    <location>
        <begin position="6"/>
        <end position="57"/>
    </location>
</feature>